<name>A0A8H3EI32_9LECA</name>
<reference evidence="1" key="1">
    <citation type="submission" date="2021-03" db="EMBL/GenBank/DDBJ databases">
        <authorList>
            <person name="Tagirdzhanova G."/>
        </authorList>
    </citation>
    <scope>NUCLEOTIDE SEQUENCE</scope>
</reference>
<dbReference type="InterPro" id="IPR029032">
    <property type="entry name" value="AhpD-like"/>
</dbReference>
<dbReference type="SUPFAM" id="SSF69118">
    <property type="entry name" value="AhpD-like"/>
    <property type="match status" value="1"/>
</dbReference>
<proteinExistence type="predicted"/>
<dbReference type="EMBL" id="CAJPDS010000001">
    <property type="protein sequence ID" value="CAF9903396.1"/>
    <property type="molecule type" value="Genomic_DNA"/>
</dbReference>
<evidence type="ECO:0008006" key="3">
    <source>
        <dbReference type="Google" id="ProtNLM"/>
    </source>
</evidence>
<organism evidence="1 2">
    <name type="scientific">Heterodermia speciosa</name>
    <dbReference type="NCBI Taxonomy" id="116794"/>
    <lineage>
        <taxon>Eukaryota</taxon>
        <taxon>Fungi</taxon>
        <taxon>Dikarya</taxon>
        <taxon>Ascomycota</taxon>
        <taxon>Pezizomycotina</taxon>
        <taxon>Lecanoromycetes</taxon>
        <taxon>OSLEUM clade</taxon>
        <taxon>Lecanoromycetidae</taxon>
        <taxon>Caliciales</taxon>
        <taxon>Physciaceae</taxon>
        <taxon>Heterodermia</taxon>
    </lineage>
</organism>
<dbReference type="PANTHER" id="PTHR28180">
    <property type="entry name" value="CONSERVED MITOCHONDRIAL PROTEIN-RELATED"/>
    <property type="match status" value="1"/>
</dbReference>
<accession>A0A8H3EI32</accession>
<keyword evidence="2" id="KW-1185">Reference proteome</keyword>
<dbReference type="OrthoDB" id="5537330at2759"/>
<protein>
    <recommendedName>
        <fullName evidence="3">Carboxymuconolactone decarboxylase-like domain-containing protein</fullName>
    </recommendedName>
</protein>
<dbReference type="AlphaFoldDB" id="A0A8H3EI32"/>
<comment type="caution">
    <text evidence="1">The sequence shown here is derived from an EMBL/GenBank/DDBJ whole genome shotgun (WGS) entry which is preliminary data.</text>
</comment>
<dbReference type="PANTHER" id="PTHR28180:SF2">
    <property type="entry name" value="PEROXISOMAL PROTEIN 2"/>
    <property type="match status" value="1"/>
</dbReference>
<evidence type="ECO:0000313" key="2">
    <source>
        <dbReference type="Proteomes" id="UP000664521"/>
    </source>
</evidence>
<dbReference type="Proteomes" id="UP000664521">
    <property type="component" value="Unassembled WGS sequence"/>
</dbReference>
<gene>
    <name evidence="1" type="ORF">HETSPECPRED_000250</name>
</gene>
<dbReference type="Gene3D" id="1.20.1290.10">
    <property type="entry name" value="AhpD-like"/>
    <property type="match status" value="1"/>
</dbReference>
<sequence>MATSPLPRILSPALLSYLQSHPHLPSCSWYFIASVTLSALNRPDEIPAVFKYALEKGGQKASTKPSHDEQLKIARQIREALVKTAPIGGLPKAINSLLSLKSVTPPALQDEPLAYSPTARPVELYDIPSSTILHRGQNFFDKIYGKVSKRVMGQMDRSGTEDLGITARLMYGYILSNTSVLTAAESSLVLIAGLIPQDVNPQLKGHLKGALNNGAKTSEIQAVREIVIVICEASGMTQIGESVPGGWGWRNEVANL</sequence>
<dbReference type="InterPro" id="IPR052999">
    <property type="entry name" value="PTS1_Protein"/>
</dbReference>
<evidence type="ECO:0000313" key="1">
    <source>
        <dbReference type="EMBL" id="CAF9903396.1"/>
    </source>
</evidence>